<dbReference type="Proteomes" id="UP000002051">
    <property type="component" value="Unassembled WGS sequence"/>
</dbReference>
<sequence length="148" mass="17010">MNIQERLNFLSGESPSSWCQPGIRRAQLQRLIPRTLWDPNGRQTLPKALFGLVEHDGIGWNEVDFGAVINDCRHLLVLDLIISDVRLIQGQTNAVAHNLAKVVPCYVSLYIFIKILSCIEPIIINEMHYISCRIKKKNRPRFISNKYI</sequence>
<reference evidence="1 3" key="1">
    <citation type="journal article" date="2011" name="Nature">
        <title>The Medicago genome provides insight into the evolution of rhizobial symbioses.</title>
        <authorList>
            <person name="Young N.D."/>
            <person name="Debelle F."/>
            <person name="Oldroyd G.E."/>
            <person name="Geurts R."/>
            <person name="Cannon S.B."/>
            <person name="Udvardi M.K."/>
            <person name="Benedito V.A."/>
            <person name="Mayer K.F."/>
            <person name="Gouzy J."/>
            <person name="Schoof H."/>
            <person name="Van de Peer Y."/>
            <person name="Proost S."/>
            <person name="Cook D.R."/>
            <person name="Meyers B.C."/>
            <person name="Spannagl M."/>
            <person name="Cheung F."/>
            <person name="De Mita S."/>
            <person name="Krishnakumar V."/>
            <person name="Gundlach H."/>
            <person name="Zhou S."/>
            <person name="Mudge J."/>
            <person name="Bharti A.K."/>
            <person name="Murray J.D."/>
            <person name="Naoumkina M.A."/>
            <person name="Rosen B."/>
            <person name="Silverstein K.A."/>
            <person name="Tang H."/>
            <person name="Rombauts S."/>
            <person name="Zhao P.X."/>
            <person name="Zhou P."/>
            <person name="Barbe V."/>
            <person name="Bardou P."/>
            <person name="Bechner M."/>
            <person name="Bellec A."/>
            <person name="Berger A."/>
            <person name="Berges H."/>
            <person name="Bidwell S."/>
            <person name="Bisseling T."/>
            <person name="Choisne N."/>
            <person name="Couloux A."/>
            <person name="Denny R."/>
            <person name="Deshpande S."/>
            <person name="Dai X."/>
            <person name="Doyle J.J."/>
            <person name="Dudez A.M."/>
            <person name="Farmer A.D."/>
            <person name="Fouteau S."/>
            <person name="Franken C."/>
            <person name="Gibelin C."/>
            <person name="Gish J."/>
            <person name="Goldstein S."/>
            <person name="Gonzalez A.J."/>
            <person name="Green P.J."/>
            <person name="Hallab A."/>
            <person name="Hartog M."/>
            <person name="Hua A."/>
            <person name="Humphray S.J."/>
            <person name="Jeong D.H."/>
            <person name="Jing Y."/>
            <person name="Jocker A."/>
            <person name="Kenton S.M."/>
            <person name="Kim D.J."/>
            <person name="Klee K."/>
            <person name="Lai H."/>
            <person name="Lang C."/>
            <person name="Lin S."/>
            <person name="Macmil S.L."/>
            <person name="Magdelenat G."/>
            <person name="Matthews L."/>
            <person name="McCorrison J."/>
            <person name="Monaghan E.L."/>
            <person name="Mun J.H."/>
            <person name="Najar F.Z."/>
            <person name="Nicholson C."/>
            <person name="Noirot C."/>
            <person name="O'Bleness M."/>
            <person name="Paule C.R."/>
            <person name="Poulain J."/>
            <person name="Prion F."/>
            <person name="Qin B."/>
            <person name="Qu C."/>
            <person name="Retzel E.F."/>
            <person name="Riddle C."/>
            <person name="Sallet E."/>
            <person name="Samain S."/>
            <person name="Samson N."/>
            <person name="Sanders I."/>
            <person name="Saurat O."/>
            <person name="Scarpelli C."/>
            <person name="Schiex T."/>
            <person name="Segurens B."/>
            <person name="Severin A.J."/>
            <person name="Sherrier D.J."/>
            <person name="Shi R."/>
            <person name="Sims S."/>
            <person name="Singer S.R."/>
            <person name="Sinharoy S."/>
            <person name="Sterck L."/>
            <person name="Viollet A."/>
            <person name="Wang B.B."/>
            <person name="Wang K."/>
            <person name="Wang M."/>
            <person name="Wang X."/>
            <person name="Warfsmann J."/>
            <person name="Weissenbach J."/>
            <person name="White D.D."/>
            <person name="White J.D."/>
            <person name="Wiley G.B."/>
            <person name="Wincker P."/>
            <person name="Xing Y."/>
            <person name="Yang L."/>
            <person name="Yao Z."/>
            <person name="Ying F."/>
            <person name="Zhai J."/>
            <person name="Zhou L."/>
            <person name="Zuber A."/>
            <person name="Denarie J."/>
            <person name="Dixon R.A."/>
            <person name="May G.D."/>
            <person name="Schwartz D.C."/>
            <person name="Rogers J."/>
            <person name="Quetier F."/>
            <person name="Town C.D."/>
            <person name="Roe B.A."/>
        </authorList>
    </citation>
    <scope>NUCLEOTIDE SEQUENCE [LARGE SCALE GENOMIC DNA]</scope>
    <source>
        <strain evidence="1">A17</strain>
        <strain evidence="2 3">cv. Jemalong A17</strain>
    </source>
</reference>
<gene>
    <name evidence="1" type="ordered locus">MTR_7g077900</name>
</gene>
<keyword evidence="3" id="KW-1185">Reference proteome</keyword>
<proteinExistence type="predicted"/>
<reference evidence="1 3" key="2">
    <citation type="journal article" date="2014" name="BMC Genomics">
        <title>An improved genome release (version Mt4.0) for the model legume Medicago truncatula.</title>
        <authorList>
            <person name="Tang H."/>
            <person name="Krishnakumar V."/>
            <person name="Bidwell S."/>
            <person name="Rosen B."/>
            <person name="Chan A."/>
            <person name="Zhou S."/>
            <person name="Gentzbittel L."/>
            <person name="Childs K.L."/>
            <person name="Yandell M."/>
            <person name="Gundlach H."/>
            <person name="Mayer K.F."/>
            <person name="Schwartz D.C."/>
            <person name="Town C.D."/>
        </authorList>
    </citation>
    <scope>GENOME REANNOTATION</scope>
    <source>
        <strain evidence="2 3">cv. Jemalong A17</strain>
    </source>
</reference>
<evidence type="ECO:0000313" key="2">
    <source>
        <dbReference type="EnsemblPlants" id="AES80201"/>
    </source>
</evidence>
<protein>
    <submittedName>
        <fullName evidence="1 2">Uncharacterized protein</fullName>
    </submittedName>
</protein>
<accession>G7L4Q3</accession>
<dbReference type="EnsemblPlants" id="AES80201">
    <property type="protein sequence ID" value="AES80201"/>
    <property type="gene ID" value="MTR_7g077900"/>
</dbReference>
<evidence type="ECO:0000313" key="3">
    <source>
        <dbReference type="Proteomes" id="UP000002051"/>
    </source>
</evidence>
<dbReference type="HOGENOM" id="CLU_1761501_0_0_1"/>
<dbReference type="AlphaFoldDB" id="G7L4Q3"/>
<dbReference type="EMBL" id="CM001223">
    <property type="protein sequence ID" value="AES80201.1"/>
    <property type="molecule type" value="Genomic_DNA"/>
</dbReference>
<organism evidence="1 3">
    <name type="scientific">Medicago truncatula</name>
    <name type="common">Barrel medic</name>
    <name type="synonym">Medicago tribuloides</name>
    <dbReference type="NCBI Taxonomy" id="3880"/>
    <lineage>
        <taxon>Eukaryota</taxon>
        <taxon>Viridiplantae</taxon>
        <taxon>Streptophyta</taxon>
        <taxon>Embryophyta</taxon>
        <taxon>Tracheophyta</taxon>
        <taxon>Spermatophyta</taxon>
        <taxon>Magnoliopsida</taxon>
        <taxon>eudicotyledons</taxon>
        <taxon>Gunneridae</taxon>
        <taxon>Pentapetalae</taxon>
        <taxon>rosids</taxon>
        <taxon>fabids</taxon>
        <taxon>Fabales</taxon>
        <taxon>Fabaceae</taxon>
        <taxon>Papilionoideae</taxon>
        <taxon>50 kb inversion clade</taxon>
        <taxon>NPAAA clade</taxon>
        <taxon>Hologalegina</taxon>
        <taxon>IRL clade</taxon>
        <taxon>Trifolieae</taxon>
        <taxon>Medicago</taxon>
    </lineage>
</organism>
<name>G7L4Q3_MEDTR</name>
<evidence type="ECO:0000313" key="1">
    <source>
        <dbReference type="EMBL" id="AES80201.1"/>
    </source>
</evidence>
<dbReference type="PaxDb" id="3880-AES80201"/>
<reference evidence="2" key="3">
    <citation type="submission" date="2015-04" db="UniProtKB">
        <authorList>
            <consortium name="EnsemblPlants"/>
        </authorList>
    </citation>
    <scope>IDENTIFICATION</scope>
    <source>
        <strain evidence="2">cv. Jemalong A17</strain>
    </source>
</reference>